<protein>
    <submittedName>
        <fullName evidence="7">Fructokinase</fullName>
        <ecNumber evidence="7">2.7.1.4</ecNumber>
    </submittedName>
</protein>
<dbReference type="PANTHER" id="PTHR43085">
    <property type="entry name" value="HEXOKINASE FAMILY MEMBER"/>
    <property type="match status" value="1"/>
</dbReference>
<reference evidence="7" key="1">
    <citation type="submission" date="2020-02" db="EMBL/GenBank/DDBJ databases">
        <authorList>
            <person name="Meier V. D."/>
        </authorList>
    </citation>
    <scope>NUCLEOTIDE SEQUENCE</scope>
    <source>
        <strain evidence="7">AVDCRST_MAG04</strain>
    </source>
</reference>
<evidence type="ECO:0000256" key="4">
    <source>
        <dbReference type="ARBA" id="ARBA00022777"/>
    </source>
</evidence>
<dbReference type="GO" id="GO:0005524">
    <property type="term" value="F:ATP binding"/>
    <property type="evidence" value="ECO:0007669"/>
    <property type="project" value="UniProtKB-KW"/>
</dbReference>
<dbReference type="InterPro" id="IPR050306">
    <property type="entry name" value="PfkB_Carbo_kinase"/>
</dbReference>
<evidence type="ECO:0000259" key="6">
    <source>
        <dbReference type="Pfam" id="PF00294"/>
    </source>
</evidence>
<proteinExistence type="inferred from homology"/>
<gene>
    <name evidence="7" type="ORF">AVDCRST_MAG04-3840</name>
</gene>
<evidence type="ECO:0000256" key="1">
    <source>
        <dbReference type="ARBA" id="ARBA00010688"/>
    </source>
</evidence>
<dbReference type="InterPro" id="IPR011611">
    <property type="entry name" value="PfkB_dom"/>
</dbReference>
<feature type="domain" description="Carbohydrate kinase PfkB" evidence="6">
    <location>
        <begin position="28"/>
        <end position="305"/>
    </location>
</feature>
<dbReference type="EMBL" id="CADCTL010000288">
    <property type="protein sequence ID" value="CAA9282561.1"/>
    <property type="molecule type" value="Genomic_DNA"/>
</dbReference>
<dbReference type="Pfam" id="PF00294">
    <property type="entry name" value="PfkB"/>
    <property type="match status" value="1"/>
</dbReference>
<dbReference type="EC" id="2.7.1.4" evidence="7"/>
<dbReference type="Gene3D" id="3.40.1190.20">
    <property type="match status" value="1"/>
</dbReference>
<dbReference type="InterPro" id="IPR002173">
    <property type="entry name" value="Carboh/pur_kinase_PfkB_CS"/>
</dbReference>
<comment type="similarity">
    <text evidence="1">Belongs to the carbohydrate kinase PfkB family.</text>
</comment>
<dbReference type="PROSITE" id="PS00584">
    <property type="entry name" value="PFKB_KINASES_2"/>
    <property type="match status" value="1"/>
</dbReference>
<keyword evidence="4 7" id="KW-0418">Kinase</keyword>
<organism evidence="7">
    <name type="scientific">uncultured Acetobacteraceae bacterium</name>
    <dbReference type="NCBI Taxonomy" id="169975"/>
    <lineage>
        <taxon>Bacteria</taxon>
        <taxon>Pseudomonadati</taxon>
        <taxon>Pseudomonadota</taxon>
        <taxon>Alphaproteobacteria</taxon>
        <taxon>Acetobacterales</taxon>
        <taxon>Acetobacteraceae</taxon>
        <taxon>environmental samples</taxon>
    </lineage>
</organism>
<sequence length="318" mass="32825">MILVCGEALIDLFVGGAAGRGGLPATAAAGGSPFNVAVGLARLGAPAGYFGGLSHDALGAFLLARLAADGVDTAFAKRSAKPTPLFVVSPDAAGHPSYTIHAHDCAERDVTEADLPPALGPEVEALALGSYALAIEPVGGALLALAEREGARRVVSLDPNLRPAIVGDLGRWRDRFERFARAAAIIKLSEEDLRIAYGPGDAPEERARSWLRHGVSLVVLTRGPDGTTAYHASGVLHEPSGPVAVADTVGAGDTFHAALLARLREQGLLRRDALVALDPAALRNALRYANAAAGVTCTRRGADLPNAEEVRAALERGP</sequence>
<evidence type="ECO:0000256" key="2">
    <source>
        <dbReference type="ARBA" id="ARBA00022679"/>
    </source>
</evidence>
<dbReference type="CDD" id="cd01167">
    <property type="entry name" value="bac_FRK"/>
    <property type="match status" value="1"/>
</dbReference>
<evidence type="ECO:0000256" key="5">
    <source>
        <dbReference type="ARBA" id="ARBA00022840"/>
    </source>
</evidence>
<accession>A0A6J4JMQ1</accession>
<dbReference type="GO" id="GO:0008865">
    <property type="term" value="F:fructokinase activity"/>
    <property type="evidence" value="ECO:0007669"/>
    <property type="project" value="UniProtKB-EC"/>
</dbReference>
<keyword evidence="5" id="KW-0067">ATP-binding</keyword>
<evidence type="ECO:0000256" key="3">
    <source>
        <dbReference type="ARBA" id="ARBA00022741"/>
    </source>
</evidence>
<dbReference type="SUPFAM" id="SSF53613">
    <property type="entry name" value="Ribokinase-like"/>
    <property type="match status" value="1"/>
</dbReference>
<evidence type="ECO:0000313" key="7">
    <source>
        <dbReference type="EMBL" id="CAA9282561.1"/>
    </source>
</evidence>
<keyword evidence="3" id="KW-0547">Nucleotide-binding</keyword>
<dbReference type="InterPro" id="IPR029056">
    <property type="entry name" value="Ribokinase-like"/>
</dbReference>
<dbReference type="AlphaFoldDB" id="A0A6J4JMQ1"/>
<keyword evidence="2 7" id="KW-0808">Transferase</keyword>
<name>A0A6J4JMQ1_9PROT</name>
<dbReference type="PANTHER" id="PTHR43085:SF1">
    <property type="entry name" value="PSEUDOURIDINE KINASE-RELATED"/>
    <property type="match status" value="1"/>
</dbReference>